<dbReference type="InterPro" id="IPR017896">
    <property type="entry name" value="4Fe4S_Fe-S-bd"/>
</dbReference>
<protein>
    <submittedName>
        <fullName evidence="5">Nitroreductase</fullName>
    </submittedName>
</protein>
<dbReference type="Gene3D" id="3.40.109.10">
    <property type="entry name" value="NADH Oxidase"/>
    <property type="match status" value="1"/>
</dbReference>
<keyword evidence="2" id="KW-0408">Iron</keyword>
<organism evidence="5 6">
    <name type="scientific">Desulfosarcina widdelii</name>
    <dbReference type="NCBI Taxonomy" id="947919"/>
    <lineage>
        <taxon>Bacteria</taxon>
        <taxon>Pseudomonadati</taxon>
        <taxon>Thermodesulfobacteriota</taxon>
        <taxon>Desulfobacteria</taxon>
        <taxon>Desulfobacterales</taxon>
        <taxon>Desulfosarcinaceae</taxon>
        <taxon>Desulfosarcina</taxon>
    </lineage>
</organism>
<proteinExistence type="predicted"/>
<dbReference type="OrthoDB" id="368873at2"/>
<keyword evidence="3" id="KW-0411">Iron-sulfur</keyword>
<dbReference type="PANTHER" id="PTHR23026:SF123">
    <property type="entry name" value="NAD(P)H NITROREDUCTASE RV3131-RELATED"/>
    <property type="match status" value="1"/>
</dbReference>
<name>A0A5K7ZGE8_9BACT</name>
<dbReference type="Proteomes" id="UP000427769">
    <property type="component" value="Chromosome"/>
</dbReference>
<dbReference type="InterPro" id="IPR029479">
    <property type="entry name" value="Nitroreductase"/>
</dbReference>
<keyword evidence="6" id="KW-1185">Reference proteome</keyword>
<dbReference type="AlphaFoldDB" id="A0A5K7ZGE8"/>
<dbReference type="GO" id="GO:0016491">
    <property type="term" value="F:oxidoreductase activity"/>
    <property type="evidence" value="ECO:0007669"/>
    <property type="project" value="InterPro"/>
</dbReference>
<evidence type="ECO:0000256" key="1">
    <source>
        <dbReference type="ARBA" id="ARBA00022723"/>
    </source>
</evidence>
<evidence type="ECO:0000313" key="6">
    <source>
        <dbReference type="Proteomes" id="UP000427769"/>
    </source>
</evidence>
<dbReference type="InterPro" id="IPR050627">
    <property type="entry name" value="Nitroreductase/BluB"/>
</dbReference>
<reference evidence="5 6" key="1">
    <citation type="submission" date="2019-11" db="EMBL/GenBank/DDBJ databases">
        <title>Comparative genomics of hydrocarbon-degrading Desulfosarcina strains.</title>
        <authorList>
            <person name="Watanabe M."/>
            <person name="Kojima H."/>
            <person name="Fukui M."/>
        </authorList>
    </citation>
    <scope>NUCLEOTIDE SEQUENCE [LARGE SCALE GENOMIC DNA]</scope>
    <source>
        <strain evidence="5 6">PP31</strain>
    </source>
</reference>
<feature type="domain" description="4Fe-4S ferredoxin-type" evidence="4">
    <location>
        <begin position="43"/>
        <end position="71"/>
    </location>
</feature>
<dbReference type="PROSITE" id="PS00198">
    <property type="entry name" value="4FE4S_FER_1"/>
    <property type="match status" value="1"/>
</dbReference>
<dbReference type="PROSITE" id="PS51379">
    <property type="entry name" value="4FE4S_FER_2"/>
    <property type="match status" value="2"/>
</dbReference>
<dbReference type="EMBL" id="AP021875">
    <property type="protein sequence ID" value="BBO75177.1"/>
    <property type="molecule type" value="Genomic_DNA"/>
</dbReference>
<dbReference type="KEGG" id="dwd:DSCW_25940"/>
<dbReference type="PANTHER" id="PTHR23026">
    <property type="entry name" value="NADPH NITROREDUCTASE"/>
    <property type="match status" value="1"/>
</dbReference>
<evidence type="ECO:0000256" key="3">
    <source>
        <dbReference type="ARBA" id="ARBA00023014"/>
    </source>
</evidence>
<dbReference type="InterPro" id="IPR017900">
    <property type="entry name" value="4Fe4S_Fe_S_CS"/>
</dbReference>
<evidence type="ECO:0000313" key="5">
    <source>
        <dbReference type="EMBL" id="BBO75177.1"/>
    </source>
</evidence>
<dbReference type="SUPFAM" id="SSF54862">
    <property type="entry name" value="4Fe-4S ferredoxins"/>
    <property type="match status" value="1"/>
</dbReference>
<evidence type="ECO:0000256" key="2">
    <source>
        <dbReference type="ARBA" id="ARBA00023004"/>
    </source>
</evidence>
<keyword evidence="1" id="KW-0479">Metal-binding</keyword>
<dbReference type="Pfam" id="PF00881">
    <property type="entry name" value="Nitroreductase"/>
    <property type="match status" value="1"/>
</dbReference>
<gene>
    <name evidence="5" type="ORF">DSCW_25940</name>
</gene>
<dbReference type="SUPFAM" id="SSF55469">
    <property type="entry name" value="FMN-dependent nitroreductase-like"/>
    <property type="match status" value="1"/>
</dbReference>
<dbReference type="RefSeq" id="WP_155304121.1">
    <property type="nucleotide sequence ID" value="NZ_AP021875.1"/>
</dbReference>
<dbReference type="Pfam" id="PF12838">
    <property type="entry name" value="Fer4_7"/>
    <property type="match status" value="1"/>
</dbReference>
<dbReference type="Gene3D" id="3.30.70.20">
    <property type="match status" value="1"/>
</dbReference>
<dbReference type="GO" id="GO:0046872">
    <property type="term" value="F:metal ion binding"/>
    <property type="evidence" value="ECO:0007669"/>
    <property type="project" value="UniProtKB-KW"/>
</dbReference>
<dbReference type="GO" id="GO:0051536">
    <property type="term" value="F:iron-sulfur cluster binding"/>
    <property type="evidence" value="ECO:0007669"/>
    <property type="project" value="UniProtKB-KW"/>
</dbReference>
<sequence>MSDKPIQSSSRSVTTTIDADLCIGCGQCVAVCPKETITMEADKAVVTGSESMNCGHCAAVCPTEAVQVAALDPELVRFANFSADNRWLPHGRFDTAALVNLMGSRRSCRNFTDQPVDGTFLEDLVKIGVTAPSGSNCQPWTFTILPNRQAVVALARSVGNFFRKTNRLAEKTWLRRGLKWLGRPELESYYRDHYATVERGLEQWEQGERDLLFHGAPAAIVVAADKDASCPAEDALLATGNMLLGAHSLGLGTCLIGFVIEAMRRDNSITRSLGIPDSEIPCTVMAVGWPDEVYQQVAGRKSVMIRYA</sequence>
<accession>A0A5K7ZGE8</accession>
<evidence type="ECO:0000259" key="4">
    <source>
        <dbReference type="PROSITE" id="PS51379"/>
    </source>
</evidence>
<dbReference type="InterPro" id="IPR000415">
    <property type="entry name" value="Nitroreductase-like"/>
</dbReference>
<feature type="domain" description="4Fe-4S ferredoxin-type" evidence="4">
    <location>
        <begin position="13"/>
        <end position="42"/>
    </location>
</feature>